<feature type="non-terminal residue" evidence="1">
    <location>
        <position position="1"/>
    </location>
</feature>
<evidence type="ECO:0000313" key="1">
    <source>
        <dbReference type="EMBL" id="RAH78671.1"/>
    </source>
</evidence>
<protein>
    <submittedName>
        <fullName evidence="1">Uncharacterized protein</fullName>
    </submittedName>
</protein>
<dbReference type="AlphaFoldDB" id="A0A8T8WSA1"/>
<reference evidence="1 2" key="1">
    <citation type="submission" date="2018-02" db="EMBL/GenBank/DDBJ databases">
        <title>The genomes of Aspergillus section Nigri reveals drivers in fungal speciation.</title>
        <authorList>
            <consortium name="DOE Joint Genome Institute"/>
            <person name="Vesth T.C."/>
            <person name="Nybo J."/>
            <person name="Theobald S."/>
            <person name="Brandl J."/>
            <person name="Frisvad J.C."/>
            <person name="Nielsen K.F."/>
            <person name="Lyhne E.K."/>
            <person name="Kogle M.E."/>
            <person name="Kuo A."/>
            <person name="Riley R."/>
            <person name="Clum A."/>
            <person name="Nolan M."/>
            <person name="Lipzen A."/>
            <person name="Salamov A."/>
            <person name="Henrissat B."/>
            <person name="Wiebenga A."/>
            <person name="De vries R.P."/>
            <person name="Grigoriev I.V."/>
            <person name="Mortensen U.H."/>
            <person name="Andersen M.R."/>
            <person name="Baker S.E."/>
        </authorList>
    </citation>
    <scope>NUCLEOTIDE SEQUENCE [LARGE SCALE GENOMIC DNA]</scope>
    <source>
        <strain evidence="1 2">CBS 114.51</strain>
    </source>
</reference>
<name>A0A8T8WSA1_ASPJA</name>
<proteinExistence type="predicted"/>
<sequence>YKNNKVLYLILYFFVKYTSTKYNYKIYNKKLFTIIYCFKKQYFKLEKKFITNISYY</sequence>
<evidence type="ECO:0000313" key="2">
    <source>
        <dbReference type="Proteomes" id="UP000249497"/>
    </source>
</evidence>
<gene>
    <name evidence="1" type="ORF">BO86DRAFT_320241</name>
</gene>
<dbReference type="EMBL" id="KZ824824">
    <property type="protein sequence ID" value="RAH78671.1"/>
    <property type="molecule type" value="Genomic_DNA"/>
</dbReference>
<dbReference type="OrthoDB" id="5096095at2759"/>
<dbReference type="GeneID" id="37171976"/>
<accession>A0A8T8WSA1</accession>
<organism evidence="1 2">
    <name type="scientific">Aspergillus japonicus CBS 114.51</name>
    <dbReference type="NCBI Taxonomy" id="1448312"/>
    <lineage>
        <taxon>Eukaryota</taxon>
        <taxon>Fungi</taxon>
        <taxon>Dikarya</taxon>
        <taxon>Ascomycota</taxon>
        <taxon>Pezizomycotina</taxon>
        <taxon>Eurotiomycetes</taxon>
        <taxon>Eurotiomycetidae</taxon>
        <taxon>Eurotiales</taxon>
        <taxon>Aspergillaceae</taxon>
        <taxon>Aspergillus</taxon>
        <taxon>Aspergillus subgen. Circumdati</taxon>
    </lineage>
</organism>
<keyword evidence="2" id="KW-1185">Reference proteome</keyword>
<dbReference type="Proteomes" id="UP000249497">
    <property type="component" value="Unassembled WGS sequence"/>
</dbReference>
<dbReference type="RefSeq" id="XP_025524565.1">
    <property type="nucleotide sequence ID" value="XM_025668284.1"/>
</dbReference>